<keyword evidence="5 7" id="KW-0408">Iron</keyword>
<name>A0A9W9UK69_PENBR</name>
<proteinExistence type="inferred from homology"/>
<dbReference type="GO" id="GO:0016705">
    <property type="term" value="F:oxidoreductase activity, acting on paired donors, with incorporation or reduction of molecular oxygen"/>
    <property type="evidence" value="ECO:0007669"/>
    <property type="project" value="InterPro"/>
</dbReference>
<gene>
    <name evidence="8" type="ORF">N7452_003671</name>
</gene>
<sequence length="470" mass="53777">MSFLRVKEWADRYGSIFSLKFGRGTIVVLLDREAIHQLLEKKSSIYSDRPKDHVISMIDCGGFSLWDNNAHTKSQRKITASSLSPAHVEGKFRQIQEAEAAVLIRDLTLTPQTFFNHVKRTTTSIVGIVIWGFRAPTFDSWWSSGVCEVSDEFFAGITPGSYPPVDEFPVLKYLPDFLSPWRPRAKKLKENVDSFWAEARRRVDKRRERGDKRSSMADSLLDLTQPIDAHLTDRRFNDLLGFLDATGSDTTYASILTTIRYLAAHPHVQKKAQAEIDDVCGTDRLPVWSEHEKLPYINCIVKEGMRIQPVVPTIFPHRAKEENWYQGMLIPKDSSILVPAWAIQHSESCGYKDPETYNPDRFIDHPKLAPAYADHYTYGTGKRLCPGIHLAEHMQWHITAALLWAFEIAPVTDPKTGEKAHLDTEAYDHGLSQHPLPYKVLFKPRSKIQKETIMRVAQEAEVFLQQFEEE</sequence>
<evidence type="ECO:0000256" key="7">
    <source>
        <dbReference type="PIRSR" id="PIRSR602401-1"/>
    </source>
</evidence>
<evidence type="ECO:0000256" key="5">
    <source>
        <dbReference type="ARBA" id="ARBA00023004"/>
    </source>
</evidence>
<protein>
    <submittedName>
        <fullName evidence="8">Cytochrome P450</fullName>
    </submittedName>
</protein>
<keyword evidence="7" id="KW-0349">Heme</keyword>
<dbReference type="GO" id="GO:0043386">
    <property type="term" value="P:mycotoxin biosynthetic process"/>
    <property type="evidence" value="ECO:0007669"/>
    <property type="project" value="UniProtKB-ARBA"/>
</dbReference>
<dbReference type="GO" id="GO:0020037">
    <property type="term" value="F:heme binding"/>
    <property type="evidence" value="ECO:0007669"/>
    <property type="project" value="InterPro"/>
</dbReference>
<dbReference type="InterPro" id="IPR050364">
    <property type="entry name" value="Cytochrome_P450_fung"/>
</dbReference>
<dbReference type="InterPro" id="IPR002401">
    <property type="entry name" value="Cyt_P450_E_grp-I"/>
</dbReference>
<dbReference type="GO" id="GO:0005506">
    <property type="term" value="F:iron ion binding"/>
    <property type="evidence" value="ECO:0007669"/>
    <property type="project" value="InterPro"/>
</dbReference>
<dbReference type="Gene3D" id="1.10.630.10">
    <property type="entry name" value="Cytochrome P450"/>
    <property type="match status" value="1"/>
</dbReference>
<feature type="binding site" description="axial binding residue" evidence="7">
    <location>
        <position position="385"/>
    </location>
    <ligand>
        <name>heme</name>
        <dbReference type="ChEBI" id="CHEBI:30413"/>
    </ligand>
    <ligandPart>
        <name>Fe</name>
        <dbReference type="ChEBI" id="CHEBI:18248"/>
    </ligandPart>
</feature>
<dbReference type="GO" id="GO:0004497">
    <property type="term" value="F:monooxygenase activity"/>
    <property type="evidence" value="ECO:0007669"/>
    <property type="project" value="UniProtKB-KW"/>
</dbReference>
<dbReference type="InterPro" id="IPR001128">
    <property type="entry name" value="Cyt_P450"/>
</dbReference>
<keyword evidence="3 7" id="KW-0479">Metal-binding</keyword>
<evidence type="ECO:0000313" key="8">
    <source>
        <dbReference type="EMBL" id="KAJ5345667.1"/>
    </source>
</evidence>
<evidence type="ECO:0000256" key="1">
    <source>
        <dbReference type="ARBA" id="ARBA00001971"/>
    </source>
</evidence>
<dbReference type="Proteomes" id="UP001147695">
    <property type="component" value="Unassembled WGS sequence"/>
</dbReference>
<evidence type="ECO:0000256" key="3">
    <source>
        <dbReference type="ARBA" id="ARBA00022723"/>
    </source>
</evidence>
<comment type="caution">
    <text evidence="8">The sequence shown here is derived from an EMBL/GenBank/DDBJ whole genome shotgun (WGS) entry which is preliminary data.</text>
</comment>
<dbReference type="PANTHER" id="PTHR46300">
    <property type="entry name" value="P450, PUTATIVE (EUROFUNG)-RELATED-RELATED"/>
    <property type="match status" value="1"/>
</dbReference>
<evidence type="ECO:0000256" key="4">
    <source>
        <dbReference type="ARBA" id="ARBA00023002"/>
    </source>
</evidence>
<accession>A0A9W9UK69</accession>
<evidence type="ECO:0000256" key="6">
    <source>
        <dbReference type="ARBA" id="ARBA00023033"/>
    </source>
</evidence>
<evidence type="ECO:0000313" key="9">
    <source>
        <dbReference type="Proteomes" id="UP001147695"/>
    </source>
</evidence>
<dbReference type="SUPFAM" id="SSF48264">
    <property type="entry name" value="Cytochrome P450"/>
    <property type="match status" value="1"/>
</dbReference>
<dbReference type="EMBL" id="JAPZBQ010000002">
    <property type="protein sequence ID" value="KAJ5345667.1"/>
    <property type="molecule type" value="Genomic_DNA"/>
</dbReference>
<comment type="cofactor">
    <cofactor evidence="1 7">
        <name>heme</name>
        <dbReference type="ChEBI" id="CHEBI:30413"/>
    </cofactor>
</comment>
<dbReference type="InterPro" id="IPR036396">
    <property type="entry name" value="Cyt_P450_sf"/>
</dbReference>
<dbReference type="AlphaFoldDB" id="A0A9W9UK69"/>
<reference evidence="8" key="1">
    <citation type="submission" date="2022-12" db="EMBL/GenBank/DDBJ databases">
        <authorList>
            <person name="Petersen C."/>
        </authorList>
    </citation>
    <scope>NUCLEOTIDE SEQUENCE</scope>
    <source>
        <strain evidence="8">IBT 35673</strain>
    </source>
</reference>
<organism evidence="8 9">
    <name type="scientific">Penicillium brevicompactum</name>
    <dbReference type="NCBI Taxonomy" id="5074"/>
    <lineage>
        <taxon>Eukaryota</taxon>
        <taxon>Fungi</taxon>
        <taxon>Dikarya</taxon>
        <taxon>Ascomycota</taxon>
        <taxon>Pezizomycotina</taxon>
        <taxon>Eurotiomycetes</taxon>
        <taxon>Eurotiomycetidae</taxon>
        <taxon>Eurotiales</taxon>
        <taxon>Aspergillaceae</taxon>
        <taxon>Penicillium</taxon>
    </lineage>
</organism>
<evidence type="ECO:0000256" key="2">
    <source>
        <dbReference type="ARBA" id="ARBA00010617"/>
    </source>
</evidence>
<dbReference type="PRINTS" id="PR00463">
    <property type="entry name" value="EP450I"/>
</dbReference>
<dbReference type="Pfam" id="PF00067">
    <property type="entry name" value="p450"/>
    <property type="match status" value="1"/>
</dbReference>
<reference evidence="8" key="2">
    <citation type="journal article" date="2023" name="IMA Fungus">
        <title>Comparative genomic study of the Penicillium genus elucidates a diverse pangenome and 15 lateral gene transfer events.</title>
        <authorList>
            <person name="Petersen C."/>
            <person name="Sorensen T."/>
            <person name="Nielsen M.R."/>
            <person name="Sondergaard T.E."/>
            <person name="Sorensen J.L."/>
            <person name="Fitzpatrick D.A."/>
            <person name="Frisvad J.C."/>
            <person name="Nielsen K.L."/>
        </authorList>
    </citation>
    <scope>NUCLEOTIDE SEQUENCE</scope>
    <source>
        <strain evidence="8">IBT 35673</strain>
    </source>
</reference>
<keyword evidence="4" id="KW-0560">Oxidoreductase</keyword>
<dbReference type="PANTHER" id="PTHR46300:SF2">
    <property type="entry name" value="CYTOCHROME P450 MONOOXYGENASE ALNH-RELATED"/>
    <property type="match status" value="1"/>
</dbReference>
<comment type="similarity">
    <text evidence="2">Belongs to the cytochrome P450 family.</text>
</comment>
<dbReference type="CDD" id="cd11065">
    <property type="entry name" value="CYP64-like"/>
    <property type="match status" value="1"/>
</dbReference>
<keyword evidence="6" id="KW-0503">Monooxygenase</keyword>